<dbReference type="EMBL" id="FNPZ01000010">
    <property type="protein sequence ID" value="SDZ56594.1"/>
    <property type="molecule type" value="Genomic_DNA"/>
</dbReference>
<accession>A0A1H3U244</accession>
<evidence type="ECO:0000313" key="2">
    <source>
        <dbReference type="Proteomes" id="UP000198891"/>
    </source>
</evidence>
<keyword evidence="2" id="KW-1185">Reference proteome</keyword>
<sequence length="145" mass="15506">MLTLTTPDGTAITAATDVELASKWLDHQYGENWEFGLIPFDQHDAMNSTIEELALMRDGILSGYTVTESTPIATTVLERFVAAFTWDTAGDVAATLNCGEVDALADLLRAAGATDTAALWIERHAEGDEEGDAHHPGSADQEAGR</sequence>
<dbReference type="STRING" id="381665.SAMN05216554_0058"/>
<dbReference type="AlphaFoldDB" id="A0A1H3U244"/>
<dbReference type="RefSeq" id="WP_217634479.1">
    <property type="nucleotide sequence ID" value="NZ_FNPZ01000010.1"/>
</dbReference>
<protein>
    <submittedName>
        <fullName evidence="1">Uncharacterized protein</fullName>
    </submittedName>
</protein>
<organism evidence="1 2">
    <name type="scientific">Herbiconiux ginsengi</name>
    <dbReference type="NCBI Taxonomy" id="381665"/>
    <lineage>
        <taxon>Bacteria</taxon>
        <taxon>Bacillati</taxon>
        <taxon>Actinomycetota</taxon>
        <taxon>Actinomycetes</taxon>
        <taxon>Micrococcales</taxon>
        <taxon>Microbacteriaceae</taxon>
        <taxon>Herbiconiux</taxon>
    </lineage>
</organism>
<proteinExistence type="predicted"/>
<reference evidence="1 2" key="1">
    <citation type="submission" date="2016-10" db="EMBL/GenBank/DDBJ databases">
        <authorList>
            <person name="de Groot N.N."/>
        </authorList>
    </citation>
    <scope>NUCLEOTIDE SEQUENCE [LARGE SCALE GENOMIC DNA]</scope>
    <source>
        <strain evidence="1 2">CGMCC 4.3491</strain>
    </source>
</reference>
<name>A0A1H3U244_9MICO</name>
<dbReference type="Proteomes" id="UP000198891">
    <property type="component" value="Unassembled WGS sequence"/>
</dbReference>
<gene>
    <name evidence="1" type="ORF">SAMN05216554_0058</name>
</gene>
<evidence type="ECO:0000313" key="1">
    <source>
        <dbReference type="EMBL" id="SDZ56594.1"/>
    </source>
</evidence>